<feature type="region of interest" description="Disordered" evidence="1">
    <location>
        <begin position="317"/>
        <end position="343"/>
    </location>
</feature>
<sequence length="390" mass="41709">MDFVLGPDARLQAWRKGMHDVEVEAKRSRTQFKRNCESQKHSTSSFFSFRRPSASSGSWASSSAGLSSSSHDTPSTNASSPVDSSFPALPFKDGSGLYRRSSVAGSASSSRPFALVSRRSGSVASSRESGVGVAPRRASLMFGADDTRRKSTIASKTRSTGVVGGEDSLLDVWVEMMGGEVLEVSEELAQLPFPSRKRSSVSAGSEFVGRPPVPSRTASVVSQEPTYGAEAIMTLYHALPPLVYASAGRHGSQSESSSAPTLSSDDGLDSESDVSEDWRSACSQLATCEPTLAENHADLTGFTWPTAKVSSRARFDMPEHLSPHSPHPSFAAEPAHATPTLPSTKSSFLSNALYHTSRSSSQQDFAANSRQFLAFESPITTRPCIVRRTT</sequence>
<feature type="compositionally biased region" description="Acidic residues" evidence="1">
    <location>
        <begin position="266"/>
        <end position="275"/>
    </location>
</feature>
<dbReference type="Proteomes" id="UP000017200">
    <property type="component" value="Unassembled WGS sequence"/>
</dbReference>
<feature type="compositionally biased region" description="Low complexity" evidence="1">
    <location>
        <begin position="42"/>
        <end position="70"/>
    </location>
</feature>
<reference evidence="2 4" key="3">
    <citation type="journal article" date="2015" name="BMC Genomics">
        <title>Sex and parasites: genomic and transcriptomic analysis of Microbotryum lychnidis-dioicae, the biotrophic and plant-castrating anther smut fungus.</title>
        <authorList>
            <person name="Perlin M.H."/>
            <person name="Amselem J."/>
            <person name="Fontanillas E."/>
            <person name="Toh S.S."/>
            <person name="Chen Z."/>
            <person name="Goldberg J."/>
            <person name="Duplessis S."/>
            <person name="Henrissat B."/>
            <person name="Young S."/>
            <person name="Zeng Q."/>
            <person name="Aguileta G."/>
            <person name="Petit E."/>
            <person name="Badouin H."/>
            <person name="Andrews J."/>
            <person name="Razeeq D."/>
            <person name="Gabaldon T."/>
            <person name="Quesneville H."/>
            <person name="Giraud T."/>
            <person name="Hood M.E."/>
            <person name="Schultz D.J."/>
            <person name="Cuomo C.A."/>
        </authorList>
    </citation>
    <scope>NUCLEOTIDE SEQUENCE [LARGE SCALE GENOMIC DNA]</scope>
    <source>
        <strain evidence="4">p1A1 Lamole</strain>
        <strain evidence="2">P1A1 Lamole</strain>
    </source>
</reference>
<evidence type="ECO:0000313" key="2">
    <source>
        <dbReference type="EMBL" id="KDE04594.1"/>
    </source>
</evidence>
<feature type="region of interest" description="Disordered" evidence="1">
    <location>
        <begin position="201"/>
        <end position="221"/>
    </location>
</feature>
<organism evidence="2">
    <name type="scientific">Microbotryum lychnidis-dioicae (strain p1A1 Lamole / MvSl-1064)</name>
    <name type="common">Anther smut fungus</name>
    <dbReference type="NCBI Taxonomy" id="683840"/>
    <lineage>
        <taxon>Eukaryota</taxon>
        <taxon>Fungi</taxon>
        <taxon>Dikarya</taxon>
        <taxon>Basidiomycota</taxon>
        <taxon>Pucciniomycotina</taxon>
        <taxon>Microbotryomycetes</taxon>
        <taxon>Microbotryales</taxon>
        <taxon>Microbotryaceae</taxon>
        <taxon>Microbotryum</taxon>
    </lineage>
</organism>
<gene>
    <name evidence="2" type="ORF">MVLG_04974</name>
</gene>
<reference evidence="4" key="1">
    <citation type="submission" date="2010-11" db="EMBL/GenBank/DDBJ databases">
        <title>The genome sequence of Microbotryum violaceum strain p1A1 Lamole.</title>
        <authorList>
            <person name="Cuomo C."/>
            <person name="Perlin M."/>
            <person name="Young S.K."/>
            <person name="Zeng Q."/>
            <person name="Gargeya S."/>
            <person name="Alvarado L."/>
            <person name="Berlin A."/>
            <person name="Chapman S.B."/>
            <person name="Chen Z."/>
            <person name="Freedman E."/>
            <person name="Gellesch M."/>
            <person name="Goldberg J."/>
            <person name="Griggs A."/>
            <person name="Gujja S."/>
            <person name="Heilman E."/>
            <person name="Heiman D."/>
            <person name="Howarth C."/>
            <person name="Mehta T."/>
            <person name="Neiman D."/>
            <person name="Pearson M."/>
            <person name="Roberts A."/>
            <person name="Saif S."/>
            <person name="Shea T."/>
            <person name="Shenoy N."/>
            <person name="Sisk P."/>
            <person name="Stolte C."/>
            <person name="Sykes S."/>
            <person name="White J."/>
            <person name="Yandava C."/>
            <person name="Haas B."/>
            <person name="Nusbaum C."/>
            <person name="Birren B."/>
        </authorList>
    </citation>
    <scope>NUCLEOTIDE SEQUENCE [LARGE SCALE GENOMIC DNA]</scope>
    <source>
        <strain evidence="4">p1A1 Lamole</strain>
    </source>
</reference>
<dbReference type="EMBL" id="AEIJ01000493">
    <property type="status" value="NOT_ANNOTATED_CDS"/>
    <property type="molecule type" value="Genomic_DNA"/>
</dbReference>
<evidence type="ECO:0000313" key="4">
    <source>
        <dbReference type="Proteomes" id="UP000017200"/>
    </source>
</evidence>
<dbReference type="AlphaFoldDB" id="U5HCU8"/>
<protein>
    <submittedName>
        <fullName evidence="2 3">Uncharacterized protein</fullName>
    </submittedName>
</protein>
<keyword evidence="4" id="KW-1185">Reference proteome</keyword>
<accession>U5HCU8</accession>
<name>U5HCU8_USTV1</name>
<feature type="region of interest" description="Disordered" evidence="1">
    <location>
        <begin position="31"/>
        <end position="85"/>
    </location>
</feature>
<feature type="compositionally biased region" description="Polar residues" evidence="1">
    <location>
        <begin position="71"/>
        <end position="83"/>
    </location>
</feature>
<feature type="region of interest" description="Disordered" evidence="1">
    <location>
        <begin position="247"/>
        <end position="276"/>
    </location>
</feature>
<dbReference type="EMBL" id="GL541703">
    <property type="protein sequence ID" value="KDE04594.1"/>
    <property type="molecule type" value="Genomic_DNA"/>
</dbReference>
<dbReference type="InParanoid" id="U5HCU8"/>
<dbReference type="OrthoDB" id="10486930at2759"/>
<reference evidence="3" key="4">
    <citation type="submission" date="2015-06" db="UniProtKB">
        <authorList>
            <consortium name="EnsemblFungi"/>
        </authorList>
    </citation>
    <scope>IDENTIFICATION</scope>
</reference>
<dbReference type="EnsemblFungi" id="MVLG_04974T0">
    <property type="protein sequence ID" value="MVLG_04974T0"/>
    <property type="gene ID" value="MVLG_04974"/>
</dbReference>
<evidence type="ECO:0000313" key="3">
    <source>
        <dbReference type="EnsemblFungi" id="MVLG_04974T0"/>
    </source>
</evidence>
<feature type="compositionally biased region" description="Polar residues" evidence="1">
    <location>
        <begin position="251"/>
        <end position="261"/>
    </location>
</feature>
<reference evidence="2" key="2">
    <citation type="submission" date="2010-11" db="EMBL/GenBank/DDBJ databases">
        <authorList>
            <consortium name="The Broad Institute Genome Sequencing Platform"/>
            <person name="Earl A."/>
            <person name="Ward D."/>
            <person name="Feldgarden M."/>
            <person name="Gevers D."/>
            <person name="Butler R."/>
            <person name="Young S.K."/>
            <person name="Zeng Q."/>
            <person name="Gargeya S."/>
            <person name="Fitzgerald M."/>
            <person name="Haas B."/>
            <person name="Abouelleil A."/>
            <person name="Alvarado L."/>
            <person name="Arachchi H.M."/>
            <person name="Berlin A."/>
            <person name="Brown A."/>
            <person name="Chapman S.B."/>
            <person name="Chen Z."/>
            <person name="Dunbar C."/>
            <person name="Freedman E."/>
            <person name="Gearin G."/>
            <person name="Gellesch M."/>
            <person name="Goldberg J."/>
            <person name="Griggs A."/>
            <person name="Gujja S."/>
            <person name="Heilman E."/>
            <person name="Heiman D."/>
            <person name="Howarth C."/>
            <person name="Larson L."/>
            <person name="Lui A."/>
            <person name="MacDonald P.J.P."/>
            <person name="Mehta T."/>
            <person name="Montmayeur A."/>
            <person name="Murphy C."/>
            <person name="Neiman D."/>
            <person name="Pearson M."/>
            <person name="Priest M."/>
            <person name="Roberts A."/>
            <person name="Saif S."/>
            <person name="Shea T."/>
            <person name="Shenoy N."/>
            <person name="Sisk P."/>
            <person name="Stolte C."/>
            <person name="Sykes S."/>
            <person name="White J."/>
            <person name="Yandava C."/>
            <person name="Wortman J."/>
            <person name="Nusbaum C."/>
            <person name="Birren B."/>
        </authorList>
    </citation>
    <scope>NUCLEOTIDE SEQUENCE</scope>
    <source>
        <strain evidence="2">P1A1 Lamole</strain>
    </source>
</reference>
<feature type="compositionally biased region" description="Low complexity" evidence="1">
    <location>
        <begin position="323"/>
        <end position="337"/>
    </location>
</feature>
<dbReference type="HOGENOM" id="CLU_708222_0_0_1"/>
<proteinExistence type="predicted"/>
<evidence type="ECO:0000256" key="1">
    <source>
        <dbReference type="SAM" id="MobiDB-lite"/>
    </source>
</evidence>